<keyword evidence="1" id="KW-1133">Transmembrane helix</keyword>
<comment type="caution">
    <text evidence="2">The sequence shown here is derived from an EMBL/GenBank/DDBJ whole genome shotgun (WGS) entry which is preliminary data.</text>
</comment>
<evidence type="ECO:0000256" key="1">
    <source>
        <dbReference type="SAM" id="Phobius"/>
    </source>
</evidence>
<reference evidence="3" key="1">
    <citation type="submission" date="2017-08" db="EMBL/GenBank/DDBJ databases">
        <title>A dynamic microbial community with high functional redundancy inhabits the cold, oxic subseafloor aquifer.</title>
        <authorList>
            <person name="Tully B.J."/>
            <person name="Wheat C.G."/>
            <person name="Glazer B.T."/>
            <person name="Huber J.A."/>
        </authorList>
    </citation>
    <scope>NUCLEOTIDE SEQUENCE [LARGE SCALE GENOMIC DNA]</scope>
</reference>
<evidence type="ECO:0000313" key="2">
    <source>
        <dbReference type="EMBL" id="PCH61218.1"/>
    </source>
</evidence>
<dbReference type="AlphaFoldDB" id="A0A2A4MMZ7"/>
<evidence type="ECO:0000313" key="3">
    <source>
        <dbReference type="Proteomes" id="UP000218172"/>
    </source>
</evidence>
<gene>
    <name evidence="2" type="ORF">COC19_04980</name>
</gene>
<sequence>MLKRINLSPYNSSAILVFLWGAMAMAVMWFFRFKQSEILFVLFVSIIASAAIVVVGKIFPEKPPQKKAEDFFIEQGRQNNLVKISTWCGYAMVSLAAVFVWLVR</sequence>
<name>A0A2A4MMZ7_9GAMM</name>
<proteinExistence type="predicted"/>
<protein>
    <submittedName>
        <fullName evidence="2">Uncharacterized protein</fullName>
    </submittedName>
</protein>
<keyword evidence="1" id="KW-0812">Transmembrane</keyword>
<dbReference type="Proteomes" id="UP000218172">
    <property type="component" value="Unassembled WGS sequence"/>
</dbReference>
<feature type="transmembrane region" description="Helical" evidence="1">
    <location>
        <begin position="38"/>
        <end position="60"/>
    </location>
</feature>
<accession>A0A2A4MMZ7</accession>
<keyword evidence="1" id="KW-0472">Membrane</keyword>
<dbReference type="EMBL" id="NVQR01000071">
    <property type="protein sequence ID" value="PCH61218.1"/>
    <property type="molecule type" value="Genomic_DNA"/>
</dbReference>
<organism evidence="2 3">
    <name type="scientific">SAR86 cluster bacterium</name>
    <dbReference type="NCBI Taxonomy" id="2030880"/>
    <lineage>
        <taxon>Bacteria</taxon>
        <taxon>Pseudomonadati</taxon>
        <taxon>Pseudomonadota</taxon>
        <taxon>Gammaproteobacteria</taxon>
        <taxon>SAR86 cluster</taxon>
    </lineage>
</organism>
<feature type="transmembrane region" description="Helical" evidence="1">
    <location>
        <begin position="12"/>
        <end position="32"/>
    </location>
</feature>
<feature type="transmembrane region" description="Helical" evidence="1">
    <location>
        <begin position="81"/>
        <end position="103"/>
    </location>
</feature>